<reference evidence="2 3" key="1">
    <citation type="submission" date="2018-09" db="EMBL/GenBank/DDBJ databases">
        <title>Genome sequencing of strain 6GH32-13.</title>
        <authorList>
            <person name="Weon H.-Y."/>
            <person name="Heo J."/>
            <person name="Kwon S.-W."/>
        </authorList>
    </citation>
    <scope>NUCLEOTIDE SEQUENCE [LARGE SCALE GENOMIC DNA]</scope>
    <source>
        <strain evidence="2 3">5GH32-13</strain>
    </source>
</reference>
<evidence type="ECO:0000259" key="1">
    <source>
        <dbReference type="SMART" id="SM00014"/>
    </source>
</evidence>
<dbReference type="Pfam" id="PF01569">
    <property type="entry name" value="PAP2"/>
    <property type="match status" value="1"/>
</dbReference>
<dbReference type="KEGG" id="pseg:D3H65_09605"/>
<dbReference type="OrthoDB" id="9773582at2"/>
<evidence type="ECO:0000313" key="3">
    <source>
        <dbReference type="Proteomes" id="UP000263900"/>
    </source>
</evidence>
<accession>A0A3B7MLN7</accession>
<dbReference type="PANTHER" id="PTHR14969">
    <property type="entry name" value="SPHINGOSINE-1-PHOSPHATE PHOSPHOHYDROLASE"/>
    <property type="match status" value="1"/>
</dbReference>
<dbReference type="Gene3D" id="1.20.144.10">
    <property type="entry name" value="Phosphatidic acid phosphatase type 2/haloperoxidase"/>
    <property type="match status" value="1"/>
</dbReference>
<dbReference type="InterPro" id="IPR036938">
    <property type="entry name" value="PAP2/HPO_sf"/>
</dbReference>
<organism evidence="2 3">
    <name type="scientific">Paraflavitalea soli</name>
    <dbReference type="NCBI Taxonomy" id="2315862"/>
    <lineage>
        <taxon>Bacteria</taxon>
        <taxon>Pseudomonadati</taxon>
        <taxon>Bacteroidota</taxon>
        <taxon>Chitinophagia</taxon>
        <taxon>Chitinophagales</taxon>
        <taxon>Chitinophagaceae</taxon>
        <taxon>Paraflavitalea</taxon>
    </lineage>
</organism>
<dbReference type="SMART" id="SM00014">
    <property type="entry name" value="acidPPc"/>
    <property type="match status" value="1"/>
</dbReference>
<dbReference type="EMBL" id="CP032157">
    <property type="protein sequence ID" value="AXY74213.1"/>
    <property type="molecule type" value="Genomic_DNA"/>
</dbReference>
<gene>
    <name evidence="2" type="ORF">D3H65_09605</name>
</gene>
<dbReference type="AlphaFoldDB" id="A0A3B7MLN7"/>
<protein>
    <submittedName>
        <fullName evidence="2">PAP2 family protein</fullName>
    </submittedName>
</protein>
<dbReference type="Proteomes" id="UP000263900">
    <property type="component" value="Chromosome"/>
</dbReference>
<name>A0A3B7MLN7_9BACT</name>
<keyword evidence="3" id="KW-1185">Reference proteome</keyword>
<proteinExistence type="predicted"/>
<dbReference type="PANTHER" id="PTHR14969:SF13">
    <property type="entry name" value="AT30094P"/>
    <property type="match status" value="1"/>
</dbReference>
<dbReference type="CDD" id="cd03394">
    <property type="entry name" value="PAP2_like_5"/>
    <property type="match status" value="1"/>
</dbReference>
<feature type="domain" description="Phosphatidic acid phosphatase type 2/haloperoxidase" evidence="1">
    <location>
        <begin position="123"/>
        <end position="224"/>
    </location>
</feature>
<dbReference type="InterPro" id="IPR000326">
    <property type="entry name" value="PAP2/HPO"/>
</dbReference>
<dbReference type="SUPFAM" id="SSF48317">
    <property type="entry name" value="Acid phosphatase/Vanadium-dependent haloperoxidase"/>
    <property type="match status" value="1"/>
</dbReference>
<evidence type="ECO:0000313" key="2">
    <source>
        <dbReference type="EMBL" id="AXY74213.1"/>
    </source>
</evidence>
<sequence length="261" mass="28626">MAVVLITCPALTPVCAQFADSTGKVIPAGDTVSRKINWSTPVASNAFPLKSFIIPAALISYGVTSLGFHELKDFNKNLNEEIAMEHPHQKLSIDNYLQYAPALAVYGLNAAGIHGKHNFKDRTILYGMSMLISNSAVFSIKKFSGEQRPDGSDKYSFPSGHTANAFVAAEFMRQEYKDVSPWYGVAGYAVAVTTGYLRMYNNKHWFSDVVAGAGVGIASTRLAYWLYPIIQRGLFKNKHPNTAIMPTYQDGAVGLGFVHKF</sequence>